<reference evidence="3 4" key="1">
    <citation type="submission" date="2019-07" db="EMBL/GenBank/DDBJ databases">
        <authorList>
            <person name="Zhu P."/>
        </authorList>
    </citation>
    <scope>NUCLEOTIDE SEQUENCE [LARGE SCALE GENOMIC DNA]</scope>
    <source>
        <strain evidence="3 4">SSL-25</strain>
    </source>
</reference>
<accession>A0A5B8JM29</accession>
<feature type="transmembrane region" description="Helical" evidence="2">
    <location>
        <begin position="420"/>
        <end position="442"/>
    </location>
</feature>
<name>A0A5B8JM29_9ACTN</name>
<evidence type="ECO:0000256" key="1">
    <source>
        <dbReference type="SAM" id="MobiDB-lite"/>
    </source>
</evidence>
<keyword evidence="4" id="KW-1185">Reference proteome</keyword>
<feature type="compositionally biased region" description="Low complexity" evidence="1">
    <location>
        <begin position="180"/>
        <end position="216"/>
    </location>
</feature>
<organism evidence="3 4">
    <name type="scientific">Streptomyces qinzhouensis</name>
    <dbReference type="NCBI Taxonomy" id="2599401"/>
    <lineage>
        <taxon>Bacteria</taxon>
        <taxon>Bacillati</taxon>
        <taxon>Actinomycetota</taxon>
        <taxon>Actinomycetes</taxon>
        <taxon>Kitasatosporales</taxon>
        <taxon>Streptomycetaceae</taxon>
        <taxon>Streptomyces</taxon>
    </lineage>
</organism>
<feature type="region of interest" description="Disordered" evidence="1">
    <location>
        <begin position="164"/>
        <end position="235"/>
    </location>
</feature>
<evidence type="ECO:0008006" key="5">
    <source>
        <dbReference type="Google" id="ProtNLM"/>
    </source>
</evidence>
<dbReference type="OrthoDB" id="4350149at2"/>
<dbReference type="AlphaFoldDB" id="A0A5B8JM29"/>
<dbReference type="RefSeq" id="WP_146484261.1">
    <property type="nucleotide sequence ID" value="NZ_CP042266.1"/>
</dbReference>
<evidence type="ECO:0000313" key="4">
    <source>
        <dbReference type="Proteomes" id="UP000320580"/>
    </source>
</evidence>
<keyword evidence="2" id="KW-0812">Transmembrane</keyword>
<feature type="compositionally biased region" description="Gly residues" evidence="1">
    <location>
        <begin position="167"/>
        <end position="179"/>
    </location>
</feature>
<dbReference type="EMBL" id="CP042266">
    <property type="protein sequence ID" value="QDY80961.1"/>
    <property type="molecule type" value="Genomic_DNA"/>
</dbReference>
<feature type="region of interest" description="Disordered" evidence="1">
    <location>
        <begin position="376"/>
        <end position="408"/>
    </location>
</feature>
<feature type="region of interest" description="Disordered" evidence="1">
    <location>
        <begin position="310"/>
        <end position="344"/>
    </location>
</feature>
<keyword evidence="2" id="KW-0472">Membrane</keyword>
<feature type="compositionally biased region" description="Gly residues" evidence="1">
    <location>
        <begin position="382"/>
        <end position="392"/>
    </location>
</feature>
<evidence type="ECO:0000256" key="2">
    <source>
        <dbReference type="SAM" id="Phobius"/>
    </source>
</evidence>
<evidence type="ECO:0000313" key="3">
    <source>
        <dbReference type="EMBL" id="QDY80961.1"/>
    </source>
</evidence>
<dbReference type="KEGG" id="sqz:FQU76_11710"/>
<feature type="compositionally biased region" description="Gly residues" evidence="1">
    <location>
        <begin position="217"/>
        <end position="231"/>
    </location>
</feature>
<gene>
    <name evidence="3" type="ORF">FQU76_11710</name>
</gene>
<keyword evidence="2" id="KW-1133">Transmembrane helix</keyword>
<protein>
    <recommendedName>
        <fullName evidence="5">Peptidase</fullName>
    </recommendedName>
</protein>
<proteinExistence type="predicted"/>
<dbReference type="Proteomes" id="UP000320580">
    <property type="component" value="Chromosome"/>
</dbReference>
<sequence length="449" mass="43591">MLGGAGLVLTAGPARAAEVAYATECIPPAISGLPPVRGTTKALITAPAEAKVGDEVEIVWKTVQAASKNPDVLDLGKDTVKPSGTITLGGAATGTLNVEGPRQNPAIPKNSPMVLSDMKAKLTLRTAGEITLTPDKYTINVNRPISTDTKCAPKETVPVAARIKVTEGGGGTASGGTTSGGTTASGGTTTSGGNTTSAATTTSGGNTTSAATTTSGGSTGSGGATGGGGGPVDFPGKTVSTTYACTSPGPASIQSPITINARKQGGDYALTVKTGESVMNSPAPLPAGAMKGAMNIVVGGADKGSVTVTGQPNKDPIQAGKPVGIGELKGTYKPGATGKSTLSPGKLTIDVTLGGQKIVIPCTVRGTAAVSLELTTQQQDGGTSGGDPGGDSGSSSSSSSGSSGGGLADTGGGDNGILRALALVAGSVILVGGAVFTFTPWARLRGSRR</sequence>